<dbReference type="Proteomes" id="UP000191554">
    <property type="component" value="Unassembled WGS sequence"/>
</dbReference>
<dbReference type="STRING" id="48256.CLHUN_23070"/>
<protein>
    <submittedName>
        <fullName evidence="1">Uncharacterized protein</fullName>
    </submittedName>
</protein>
<accession>A0A1V4SK09</accession>
<keyword evidence="2" id="KW-1185">Reference proteome</keyword>
<gene>
    <name evidence="1" type="ORF">CLHUN_23070</name>
</gene>
<proteinExistence type="predicted"/>
<dbReference type="EMBL" id="MZGX01000014">
    <property type="protein sequence ID" value="OPX43826.1"/>
    <property type="molecule type" value="Genomic_DNA"/>
</dbReference>
<evidence type="ECO:0000313" key="1">
    <source>
        <dbReference type="EMBL" id="OPX43826.1"/>
    </source>
</evidence>
<evidence type="ECO:0000313" key="2">
    <source>
        <dbReference type="Proteomes" id="UP000191554"/>
    </source>
</evidence>
<organism evidence="1 2">
    <name type="scientific">Ruminiclostridium hungatei</name>
    <name type="common">Clostridium hungatei</name>
    <dbReference type="NCBI Taxonomy" id="48256"/>
    <lineage>
        <taxon>Bacteria</taxon>
        <taxon>Bacillati</taxon>
        <taxon>Bacillota</taxon>
        <taxon>Clostridia</taxon>
        <taxon>Eubacteriales</taxon>
        <taxon>Oscillospiraceae</taxon>
        <taxon>Ruminiclostridium</taxon>
    </lineage>
</organism>
<comment type="caution">
    <text evidence="1">The sequence shown here is derived from an EMBL/GenBank/DDBJ whole genome shotgun (WGS) entry which is preliminary data.</text>
</comment>
<dbReference type="RefSeq" id="WP_242656503.1">
    <property type="nucleotide sequence ID" value="NZ_MZGX01000014.1"/>
</dbReference>
<dbReference type="AlphaFoldDB" id="A0A1V4SK09"/>
<sequence>MGLNLNTGKGKKAAEAVKTTAFSKEQLVSSSRYLHRKDLVNALLAEDKPYCFEEVDSMIDKFMKGKVK</sequence>
<name>A0A1V4SK09_RUMHU</name>
<reference evidence="1 2" key="1">
    <citation type="submission" date="2017-03" db="EMBL/GenBank/DDBJ databases">
        <title>Genome sequence of Clostridium hungatei DSM 14427.</title>
        <authorList>
            <person name="Poehlein A."/>
            <person name="Daniel R."/>
        </authorList>
    </citation>
    <scope>NUCLEOTIDE SEQUENCE [LARGE SCALE GENOMIC DNA]</scope>
    <source>
        <strain evidence="1 2">DSM 14427</strain>
    </source>
</reference>